<organism evidence="1 2">
    <name type="scientific">Lindgomyces ingoldianus</name>
    <dbReference type="NCBI Taxonomy" id="673940"/>
    <lineage>
        <taxon>Eukaryota</taxon>
        <taxon>Fungi</taxon>
        <taxon>Dikarya</taxon>
        <taxon>Ascomycota</taxon>
        <taxon>Pezizomycotina</taxon>
        <taxon>Dothideomycetes</taxon>
        <taxon>Pleosporomycetidae</taxon>
        <taxon>Pleosporales</taxon>
        <taxon>Lindgomycetaceae</taxon>
        <taxon>Lindgomyces</taxon>
    </lineage>
</organism>
<accession>A0ACB6RE02</accession>
<dbReference type="EMBL" id="MU003492">
    <property type="protein sequence ID" value="KAF2477371.1"/>
    <property type="molecule type" value="Genomic_DNA"/>
</dbReference>
<sequence length="324" mass="36685">MSIAVAMRPRDNQTTCSWTIQTYIEESSRRTRKYVQGACVASEVIALPSGSIKTYIYGIQYMTRNFLDLEGLINRARAEWLQHIQKADTPIRGISSRLSLGRSMRTLILELASKICYSHSLDPVEDMEEAGGFWDSMEDAGPYGQYLYILSMLSLTSETASSTKKTLPKKYLALGYNMPSIAVSPLPSSITRGFPTSSAINLIVLNVVSYPSIKGMTLRNAHDFVHKHHSSSMATHSYLSRLPYLLASIGDSIRHFHPITQLRERMVPFVPSRTNIGLNTPSLKQHENFRPNPDTFRLECWLEEDDGYLTNENDPLFHVPVWLY</sequence>
<keyword evidence="2" id="KW-1185">Reference proteome</keyword>
<evidence type="ECO:0000313" key="1">
    <source>
        <dbReference type="EMBL" id="KAF2477371.1"/>
    </source>
</evidence>
<name>A0ACB6RE02_9PLEO</name>
<proteinExistence type="predicted"/>
<comment type="caution">
    <text evidence="1">The sequence shown here is derived from an EMBL/GenBank/DDBJ whole genome shotgun (WGS) entry which is preliminary data.</text>
</comment>
<reference evidence="1" key="1">
    <citation type="journal article" date="2020" name="Stud. Mycol.">
        <title>101 Dothideomycetes genomes: a test case for predicting lifestyles and emergence of pathogens.</title>
        <authorList>
            <person name="Haridas S."/>
            <person name="Albert R."/>
            <person name="Binder M."/>
            <person name="Bloem J."/>
            <person name="Labutti K."/>
            <person name="Salamov A."/>
            <person name="Andreopoulos B."/>
            <person name="Baker S."/>
            <person name="Barry K."/>
            <person name="Bills G."/>
            <person name="Bluhm B."/>
            <person name="Cannon C."/>
            <person name="Castanera R."/>
            <person name="Culley D."/>
            <person name="Daum C."/>
            <person name="Ezra D."/>
            <person name="Gonzalez J."/>
            <person name="Henrissat B."/>
            <person name="Kuo A."/>
            <person name="Liang C."/>
            <person name="Lipzen A."/>
            <person name="Lutzoni F."/>
            <person name="Magnuson J."/>
            <person name="Mondo S."/>
            <person name="Nolan M."/>
            <person name="Ohm R."/>
            <person name="Pangilinan J."/>
            <person name="Park H.-J."/>
            <person name="Ramirez L."/>
            <person name="Alfaro M."/>
            <person name="Sun H."/>
            <person name="Tritt A."/>
            <person name="Yoshinaga Y."/>
            <person name="Zwiers L.-H."/>
            <person name="Turgeon B."/>
            <person name="Goodwin S."/>
            <person name="Spatafora J."/>
            <person name="Crous P."/>
            <person name="Grigoriev I."/>
        </authorList>
    </citation>
    <scope>NUCLEOTIDE SEQUENCE</scope>
    <source>
        <strain evidence="1">ATCC 200398</strain>
    </source>
</reference>
<evidence type="ECO:0000313" key="2">
    <source>
        <dbReference type="Proteomes" id="UP000799755"/>
    </source>
</evidence>
<protein>
    <submittedName>
        <fullName evidence="1">Uncharacterized protein</fullName>
    </submittedName>
</protein>
<gene>
    <name evidence="1" type="ORF">BDR25DRAFT_347745</name>
</gene>
<dbReference type="Proteomes" id="UP000799755">
    <property type="component" value="Unassembled WGS sequence"/>
</dbReference>